<evidence type="ECO:0000313" key="2">
    <source>
        <dbReference type="EMBL" id="KAL1304877.1"/>
    </source>
</evidence>
<feature type="transmembrane region" description="Helical" evidence="1">
    <location>
        <begin position="6"/>
        <end position="25"/>
    </location>
</feature>
<keyword evidence="3" id="KW-1185">Reference proteome</keyword>
<feature type="transmembrane region" description="Helical" evidence="1">
    <location>
        <begin position="137"/>
        <end position="156"/>
    </location>
</feature>
<keyword evidence="1" id="KW-0812">Transmembrane</keyword>
<comment type="caution">
    <text evidence="2">The sequence shown here is derived from an EMBL/GenBank/DDBJ whole genome shotgun (WGS) entry which is preliminary data.</text>
</comment>
<protein>
    <recommendedName>
        <fullName evidence="4">Increased loss of mitochondrial DNA protein 1</fullName>
    </recommendedName>
</protein>
<reference evidence="2 3" key="1">
    <citation type="submission" date="2024-07" db="EMBL/GenBank/DDBJ databases">
        <title>Draft sequence of the Neodothiora populina.</title>
        <authorList>
            <person name="Drown D.D."/>
            <person name="Schuette U.S."/>
            <person name="Buechlein A.B."/>
            <person name="Rusch D.R."/>
            <person name="Winton L.W."/>
            <person name="Adams G.A."/>
        </authorList>
    </citation>
    <scope>NUCLEOTIDE SEQUENCE [LARGE SCALE GENOMIC DNA]</scope>
    <source>
        <strain evidence="2 3">CPC 39397</strain>
    </source>
</reference>
<proteinExistence type="predicted"/>
<evidence type="ECO:0008006" key="4">
    <source>
        <dbReference type="Google" id="ProtNLM"/>
    </source>
</evidence>
<organism evidence="2 3">
    <name type="scientific">Neodothiora populina</name>
    <dbReference type="NCBI Taxonomy" id="2781224"/>
    <lineage>
        <taxon>Eukaryota</taxon>
        <taxon>Fungi</taxon>
        <taxon>Dikarya</taxon>
        <taxon>Ascomycota</taxon>
        <taxon>Pezizomycotina</taxon>
        <taxon>Dothideomycetes</taxon>
        <taxon>Dothideomycetidae</taxon>
        <taxon>Dothideales</taxon>
        <taxon>Dothioraceae</taxon>
        <taxon>Neodothiora</taxon>
    </lineage>
</organism>
<dbReference type="PANTHER" id="PTHR28029">
    <property type="entry name" value="PROTEIN ILM1"/>
    <property type="match status" value="1"/>
</dbReference>
<evidence type="ECO:0000256" key="1">
    <source>
        <dbReference type="SAM" id="Phobius"/>
    </source>
</evidence>
<evidence type="ECO:0000313" key="3">
    <source>
        <dbReference type="Proteomes" id="UP001562354"/>
    </source>
</evidence>
<gene>
    <name evidence="2" type="ORF">AAFC00_003800</name>
</gene>
<name>A0ABR3PFE8_9PEZI</name>
<dbReference type="PANTHER" id="PTHR28029:SF1">
    <property type="entry name" value="PROTEIN ILM1"/>
    <property type="match status" value="1"/>
</dbReference>
<dbReference type="RefSeq" id="XP_069201151.1">
    <property type="nucleotide sequence ID" value="XM_069343325.1"/>
</dbReference>
<accession>A0ABR3PFE8</accession>
<dbReference type="EMBL" id="JBFMKM010000008">
    <property type="protein sequence ID" value="KAL1304877.1"/>
    <property type="molecule type" value="Genomic_DNA"/>
</dbReference>
<feature type="transmembrane region" description="Helical" evidence="1">
    <location>
        <begin position="58"/>
        <end position="76"/>
    </location>
</feature>
<dbReference type="GeneID" id="95977500"/>
<dbReference type="Pfam" id="PF10311">
    <property type="entry name" value="Ilm1"/>
    <property type="match status" value="1"/>
</dbReference>
<dbReference type="InterPro" id="IPR018815">
    <property type="entry name" value="Incr_loss_mito_DNA_1"/>
</dbReference>
<feature type="transmembrane region" description="Helical" evidence="1">
    <location>
        <begin position="96"/>
        <end position="116"/>
    </location>
</feature>
<sequence>MGVFSAFSVIRALSLFHITVAYFMFVSPKTVAEQNIVVIFGGAMQIPPTGAFNKPTEATALCALVLIFLSVSDLLAASLPTRSALEYWTTVTPVRLLLLFLMTAYIYLTSSSSSLADSAFGSLKSTRWPGDAIKNNLCFTMGFVESMTWFWIYNLLRDERRDFVLDEARKEAEREERERERAMFNR</sequence>
<dbReference type="Proteomes" id="UP001562354">
    <property type="component" value="Unassembled WGS sequence"/>
</dbReference>
<keyword evidence="1" id="KW-1133">Transmembrane helix</keyword>
<keyword evidence="1" id="KW-0472">Membrane</keyword>